<name>A0A4U0WR94_9PEZI</name>
<evidence type="ECO:0000313" key="2">
    <source>
        <dbReference type="Proteomes" id="UP000309340"/>
    </source>
</evidence>
<gene>
    <name evidence="1" type="ORF">B0A55_10557</name>
</gene>
<dbReference type="STRING" id="329884.A0A4U0WR94"/>
<reference evidence="1 2" key="1">
    <citation type="submission" date="2017-03" db="EMBL/GenBank/DDBJ databases">
        <title>Genomes of endolithic fungi from Antarctica.</title>
        <authorList>
            <person name="Coleine C."/>
            <person name="Masonjones S."/>
            <person name="Stajich J.E."/>
        </authorList>
    </citation>
    <scope>NUCLEOTIDE SEQUENCE [LARGE SCALE GENOMIC DNA]</scope>
    <source>
        <strain evidence="1 2">CCFEE 5184</strain>
    </source>
</reference>
<dbReference type="AlphaFoldDB" id="A0A4U0WR94"/>
<sequence>MRPASPQIPDLESWAKARWSLDPAANEQSLDMLDTVSYPGDRSSWTDRTHRLQKRNRTRAENIRRGQYSKMRLTAAYEAFQRLYADQKVMKRESEARKAFAALFRACPKLDRVIMTMMNELRVQSASTMERAFQEGMVSPFSDHPIYYIGTHALESLLLGVHDSGRTLRSLAVQPNSHASFEMRPEVAAKVYEVVGGLSELHIGMMAVFEDDWGELDEGLMSRVMFDLEHAKVAEFVAQGAKLTSLSIGAPEIFDRRPRVPLRYLVGDTRLHVLQTLKLRWFTATEAELHTLLVRHSETLKELELVGAHIAGGTWMSFFRSIAGKLPLLETVRLRGDFWQDGAIISFLPYDYEAVKEGVEEGEGLGGIDISPSIELFTEAMEDAIVDGEEIPNAEDWDEGGDDWE</sequence>
<evidence type="ECO:0000313" key="1">
    <source>
        <dbReference type="EMBL" id="TKA65631.1"/>
    </source>
</evidence>
<keyword evidence="2" id="KW-1185">Reference proteome</keyword>
<proteinExistence type="predicted"/>
<organism evidence="1 2">
    <name type="scientific">Friedmanniomyces simplex</name>
    <dbReference type="NCBI Taxonomy" id="329884"/>
    <lineage>
        <taxon>Eukaryota</taxon>
        <taxon>Fungi</taxon>
        <taxon>Dikarya</taxon>
        <taxon>Ascomycota</taxon>
        <taxon>Pezizomycotina</taxon>
        <taxon>Dothideomycetes</taxon>
        <taxon>Dothideomycetidae</taxon>
        <taxon>Mycosphaerellales</taxon>
        <taxon>Teratosphaeriaceae</taxon>
        <taxon>Friedmanniomyces</taxon>
    </lineage>
</organism>
<protein>
    <submittedName>
        <fullName evidence="1">Uncharacterized protein</fullName>
    </submittedName>
</protein>
<dbReference type="Proteomes" id="UP000309340">
    <property type="component" value="Unassembled WGS sequence"/>
</dbReference>
<accession>A0A4U0WR94</accession>
<dbReference type="EMBL" id="NAJQ01000717">
    <property type="protein sequence ID" value="TKA65631.1"/>
    <property type="molecule type" value="Genomic_DNA"/>
</dbReference>
<dbReference type="OrthoDB" id="3892448at2759"/>
<comment type="caution">
    <text evidence="1">The sequence shown here is derived from an EMBL/GenBank/DDBJ whole genome shotgun (WGS) entry which is preliminary data.</text>
</comment>